<evidence type="ECO:0000313" key="1">
    <source>
        <dbReference type="EMBL" id="OEE36667.1"/>
    </source>
</evidence>
<organism evidence="1 2">
    <name type="scientific">Vibrio genomosp. F10 str. ZF-129</name>
    <dbReference type="NCBI Taxonomy" id="1187848"/>
    <lineage>
        <taxon>Bacteria</taxon>
        <taxon>Pseudomonadati</taxon>
        <taxon>Pseudomonadota</taxon>
        <taxon>Gammaproteobacteria</taxon>
        <taxon>Vibrionales</taxon>
        <taxon>Vibrionaceae</taxon>
        <taxon>Vibrio</taxon>
    </lineage>
</organism>
<dbReference type="RefSeq" id="WP_017034428.1">
    <property type="nucleotide sequence ID" value="NZ_AJYQ02000038.1"/>
</dbReference>
<accession>A0A1E5BI00</accession>
<dbReference type="STRING" id="1187848.A1QO_18935"/>
<gene>
    <name evidence="1" type="ORF">A1QO_18935</name>
</gene>
<name>A0A1E5BI00_9VIBR</name>
<evidence type="ECO:0008006" key="3">
    <source>
        <dbReference type="Google" id="ProtNLM"/>
    </source>
</evidence>
<reference evidence="1 2" key="1">
    <citation type="journal article" date="2012" name="Science">
        <title>Ecological populations of bacteria act as socially cohesive units of antibiotic production and resistance.</title>
        <authorList>
            <person name="Cordero O.X."/>
            <person name="Wildschutte H."/>
            <person name="Kirkup B."/>
            <person name="Proehl S."/>
            <person name="Ngo L."/>
            <person name="Hussain F."/>
            <person name="Le Roux F."/>
            <person name="Mincer T."/>
            <person name="Polz M.F."/>
        </authorList>
    </citation>
    <scope>NUCLEOTIDE SEQUENCE [LARGE SCALE GENOMIC DNA]</scope>
    <source>
        <strain evidence="1 2">ZF-129</strain>
    </source>
</reference>
<comment type="caution">
    <text evidence="1">The sequence shown here is derived from an EMBL/GenBank/DDBJ whole genome shotgun (WGS) entry which is preliminary data.</text>
</comment>
<proteinExistence type="predicted"/>
<dbReference type="AlphaFoldDB" id="A0A1E5BI00"/>
<dbReference type="OrthoDB" id="5893249at2"/>
<sequence length="63" mass="7361">MPECTVENLLLQFKKDFYTKLGFIHAEAQQIPDPTLSTLTEEELKVLESVWVELSVWQHNQSQ</sequence>
<dbReference type="EMBL" id="AJYQ02000038">
    <property type="protein sequence ID" value="OEE36667.1"/>
    <property type="molecule type" value="Genomic_DNA"/>
</dbReference>
<evidence type="ECO:0000313" key="2">
    <source>
        <dbReference type="Proteomes" id="UP000094741"/>
    </source>
</evidence>
<dbReference type="Proteomes" id="UP000094741">
    <property type="component" value="Unassembled WGS sequence"/>
</dbReference>
<protein>
    <recommendedName>
        <fullName evidence="3">3-demethylubiquinone-9 3-methyltransferase</fullName>
    </recommendedName>
</protein>